<proteinExistence type="predicted"/>
<protein>
    <submittedName>
        <fullName evidence="1">Uncharacterized protein</fullName>
    </submittedName>
</protein>
<geneLocation type="plasmid" evidence="1 2">
    <name>unnamed3</name>
</geneLocation>
<evidence type="ECO:0000313" key="1">
    <source>
        <dbReference type="EMBL" id="QIK42338.1"/>
    </source>
</evidence>
<organism evidence="1 2">
    <name type="scientific">Pontivivens nitratireducens</name>
    <dbReference type="NCBI Taxonomy" id="2758038"/>
    <lineage>
        <taxon>Bacteria</taxon>
        <taxon>Pseudomonadati</taxon>
        <taxon>Pseudomonadota</taxon>
        <taxon>Alphaproteobacteria</taxon>
        <taxon>Rhodobacterales</taxon>
        <taxon>Paracoccaceae</taxon>
        <taxon>Pontivivens</taxon>
    </lineage>
</organism>
<keyword evidence="2" id="KW-1185">Reference proteome</keyword>
<keyword evidence="1" id="KW-0614">Plasmid</keyword>
<evidence type="ECO:0000313" key="2">
    <source>
        <dbReference type="Proteomes" id="UP000500791"/>
    </source>
</evidence>
<dbReference type="AlphaFoldDB" id="A0A6G7VR55"/>
<gene>
    <name evidence="1" type="ORF">G8E03_15950</name>
</gene>
<dbReference type="Proteomes" id="UP000500791">
    <property type="component" value="Plasmid unnamed3"/>
</dbReference>
<dbReference type="EMBL" id="CP049814">
    <property type="protein sequence ID" value="QIK42338.1"/>
    <property type="molecule type" value="Genomic_DNA"/>
</dbReference>
<dbReference type="RefSeq" id="WP_166194904.1">
    <property type="nucleotide sequence ID" value="NZ_CP049814.1"/>
</dbReference>
<dbReference type="KEGG" id="mon:G8E03_15950"/>
<name>A0A6G7VR55_9RHOB</name>
<accession>A0A6G7VR55</accession>
<reference evidence="1 2" key="1">
    <citation type="submission" date="2020-03" db="EMBL/GenBank/DDBJ databases">
        <title>Complete genome sequence of Monaibacterium sp. ALG8 with diverse plasmids.</title>
        <authorList>
            <person name="Sun C."/>
        </authorList>
    </citation>
    <scope>NUCLEOTIDE SEQUENCE [LARGE SCALE GENOMIC DNA]</scope>
    <source>
        <strain evidence="1 2">ALG8</strain>
        <plasmid evidence="1 2">unnamed3</plasmid>
    </source>
</reference>
<sequence length="303" mass="31029">MLTVRLGVSNRAMTGLHPIRIAGIGGLGARAGFTRAGSATAFDAQGQIATYPPNIQRPAHAPHGGARLGTVIEGEATNLVPYSAATSATWENFGASSQDLSVNALGLFPGVRVISHGSVSHRLNSAEISMTGGQAYALRLFLQAGSSPSARLIVRAGSSTFSMVNGAPGEFATVSDGAGEISVLAQTVLPDSTIMCDVVFIPAASDLYTIGIGPNSGVEGEDVILLALQCEAGTAPTSYIPTTDQPVTRMADRIAISGVSGVFDVYLRDGDGLETVLDAIEIGDGYRPDIAGSVLAGMLLIRA</sequence>